<name>A0A7S2MHP4_9STRA</name>
<accession>A0A7S2MHP4</accession>
<gene>
    <name evidence="1" type="ORF">HTAM1171_LOCUS4269</name>
</gene>
<dbReference type="EMBL" id="HBGV01006986">
    <property type="protein sequence ID" value="CAD9484122.1"/>
    <property type="molecule type" value="Transcribed_RNA"/>
</dbReference>
<protein>
    <submittedName>
        <fullName evidence="1">Uncharacterized protein</fullName>
    </submittedName>
</protein>
<organism evidence="1">
    <name type="scientific">Helicotheca tamesis</name>
    <dbReference type="NCBI Taxonomy" id="374047"/>
    <lineage>
        <taxon>Eukaryota</taxon>
        <taxon>Sar</taxon>
        <taxon>Stramenopiles</taxon>
        <taxon>Ochrophyta</taxon>
        <taxon>Bacillariophyta</taxon>
        <taxon>Mediophyceae</taxon>
        <taxon>Lithodesmiophycidae</taxon>
        <taxon>Lithodesmiales</taxon>
        <taxon>Lithodesmiaceae</taxon>
        <taxon>Helicotheca</taxon>
    </lineage>
</organism>
<reference evidence="1" key="1">
    <citation type="submission" date="2021-01" db="EMBL/GenBank/DDBJ databases">
        <authorList>
            <person name="Corre E."/>
            <person name="Pelletier E."/>
            <person name="Niang G."/>
            <person name="Scheremetjew M."/>
            <person name="Finn R."/>
            <person name="Kale V."/>
            <person name="Holt S."/>
            <person name="Cochrane G."/>
            <person name="Meng A."/>
            <person name="Brown T."/>
            <person name="Cohen L."/>
        </authorList>
    </citation>
    <scope>NUCLEOTIDE SEQUENCE</scope>
    <source>
        <strain evidence="1">CCMP826</strain>
    </source>
</reference>
<sequence>MSSANRRIEHQHVFLRQATILRKNLYDWDRVLRSQVGEDWPSMLGKLNAALSQSGNLDQGIEDLLEHFVYEPKKCPVNPQDVPFFLSTRLADSGTVDDTDTDAVATSAVGVAGAGGNTSRGEGDDEDPVKVLRRYEDRAGELVSEFENAMVRF</sequence>
<evidence type="ECO:0000313" key="1">
    <source>
        <dbReference type="EMBL" id="CAD9484122.1"/>
    </source>
</evidence>
<dbReference type="AlphaFoldDB" id="A0A7S2MHP4"/>
<proteinExistence type="predicted"/>